<dbReference type="AlphaFoldDB" id="A0A1X7TT14"/>
<protein>
    <submittedName>
        <fullName evidence="1">Uncharacterized protein</fullName>
    </submittedName>
</protein>
<evidence type="ECO:0000313" key="1">
    <source>
        <dbReference type="EnsemblMetazoa" id="Aqu2.1.18371_001"/>
    </source>
</evidence>
<reference evidence="1" key="1">
    <citation type="submission" date="2017-05" db="UniProtKB">
        <authorList>
            <consortium name="EnsemblMetazoa"/>
        </authorList>
    </citation>
    <scope>IDENTIFICATION</scope>
</reference>
<name>A0A1X7TT14_AMPQE</name>
<sequence>MQVYYENHDESLAKSRKYRTQNKQKVSDYLTKYQASHHKERLKAFKNIIANREERLDAAKDNFIANREETLEASKDNYIANGEERLQAFKDIYIANRQETLEGFKDNFASNNEQRKKYEWVLCLSQSANKR</sequence>
<dbReference type="EnsemblMetazoa" id="Aqu2.1.18371_001">
    <property type="protein sequence ID" value="Aqu2.1.18371_001"/>
    <property type="gene ID" value="Aqu2.1.18371"/>
</dbReference>
<dbReference type="InParanoid" id="A0A1X7TT14"/>
<organism evidence="1">
    <name type="scientific">Amphimedon queenslandica</name>
    <name type="common">Sponge</name>
    <dbReference type="NCBI Taxonomy" id="400682"/>
    <lineage>
        <taxon>Eukaryota</taxon>
        <taxon>Metazoa</taxon>
        <taxon>Porifera</taxon>
        <taxon>Demospongiae</taxon>
        <taxon>Heteroscleromorpha</taxon>
        <taxon>Haplosclerida</taxon>
        <taxon>Niphatidae</taxon>
        <taxon>Amphimedon</taxon>
    </lineage>
</organism>
<proteinExistence type="predicted"/>
<accession>A0A1X7TT14</accession>